<dbReference type="SMART" id="SM00408">
    <property type="entry name" value="IGc2"/>
    <property type="match status" value="4"/>
</dbReference>
<dbReference type="CDD" id="cd00063">
    <property type="entry name" value="FN3"/>
    <property type="match status" value="1"/>
</dbReference>
<feature type="domain" description="Fibronectin type-III" evidence="10">
    <location>
        <begin position="613"/>
        <end position="728"/>
    </location>
</feature>
<feature type="domain" description="Ig-like" evidence="9">
    <location>
        <begin position="305"/>
        <end position="392"/>
    </location>
</feature>
<keyword evidence="5" id="KW-0325">Glycoprotein</keyword>
<dbReference type="PANTHER" id="PTHR11640:SF31">
    <property type="entry name" value="IRREGULAR CHIASM C-ROUGHEST PROTEIN-RELATED"/>
    <property type="match status" value="1"/>
</dbReference>
<dbReference type="Gene3D" id="2.60.40.10">
    <property type="entry name" value="Immunoglobulins"/>
    <property type="match status" value="6"/>
</dbReference>
<evidence type="ECO:0000256" key="8">
    <source>
        <dbReference type="SAM" id="Phobius"/>
    </source>
</evidence>
<sequence length="1167" mass="123136">PPTRAILGTLSSPSSPAAERTVAEGSQLGLTCRAESTLPDDAANWSAPTTKLGASRSDLLMAASKELNGAQLACRCLHQLANITSAPVSLTVLYGPNVTPVSSQKVLLGDRVEFNCTAEANPTARVYIVRGNSTVSAVARVLSATPSPRHRRATAAATPAWRKPACLAASCAGRDSRSTWMSSTRPELSIRLLPGESAESTATPISVASAAEGSRLAIDCSVSANPPPTSVQWRLSGSTDGNSSSGRVLLLEPVARAHAGLWVCEARSSAATTAGAGGDAGQPMRREFSARASVDIIVEYPPGPPEIRATAGSPVLAGHPASLVCQPSATDPGVPVPEFLWSRYSGDSSAPVPLARSPILQFSPARLSDSGRYYCTPENSVGRGPASSVALEVVQSPTWLTTSAWPTVLTVNASSGGGGGGGGLLRLDCSTLAKPEALTRWFKNGVEIRQADAAATTAIEEGYDPARHISTGALRFHRLGPEDSGEYICTAQNGFGKIERSLRLTIEFAPEILTDTAKTALQPAVSASSSVSLECLVDAQPEPTVTWELLAGTGGADRQQLVGNLTPESPPSFRYRATLPGVKRTGRYACRARNRLGESSHVIQVVNPGPPEPPTNLTVESTGWDHVLLTWRPGFDGGLPANYSVVFASTSDVASRFGIASTSHTGRFLLASSSTMSALKSPESALSVNVTGLLPGTAYAFSVLAVNSLGGSGGQPTAGSTVNATTRELQLPGVGGVRADTGASTLRFDAPPDGLCVRVEVSADGGTGWSPYRSCELQNRLTGISFVNSYRLSACLLARPNICGPPVATRSMSNLPEVSGLTIAIVAAGCAILIFCLLLVLIFFCCRNHRRAKRKAGGGSSEDSSSHQDASSVERKSGYVAQSLNSQHERHIQRHQQEFNGCHSSLKQQQQQQFVMVSPHPSLTSTDETSVDQASGRVFATLISANNPLVSAGLLDPTDPGLRADSLLTGWGRGQLLGLNAERLQQVLVNPGPQRRHGQLRAGRRRPSRLVARRHRAQANLRKIEIFDRLVAEHLLLLLQLMVGQQSAGAGAGPLHGLDGLASVVDQRAHLEFGAEALALGTDKGLAPFCQHPISSRIKRRPERRRRLGQIAPAEFVEQLRLHSRRRQGRSWSGLAAATSSGWQVWRPPKANWRSGAASSLVTSRKA</sequence>
<dbReference type="InterPro" id="IPR007110">
    <property type="entry name" value="Ig-like_dom"/>
</dbReference>
<dbReference type="InterPro" id="IPR036116">
    <property type="entry name" value="FN3_sf"/>
</dbReference>
<feature type="compositionally biased region" description="Low complexity" evidence="7">
    <location>
        <begin position="861"/>
        <end position="871"/>
    </location>
</feature>
<feature type="domain" description="Ig-like" evidence="9">
    <location>
        <begin position="510"/>
        <end position="606"/>
    </location>
</feature>
<dbReference type="InterPro" id="IPR036179">
    <property type="entry name" value="Ig-like_dom_sf"/>
</dbReference>
<dbReference type="GO" id="GO:0050839">
    <property type="term" value="F:cell adhesion molecule binding"/>
    <property type="evidence" value="ECO:0007669"/>
    <property type="project" value="TreeGrafter"/>
</dbReference>
<feature type="transmembrane region" description="Helical" evidence="8">
    <location>
        <begin position="821"/>
        <end position="845"/>
    </location>
</feature>
<dbReference type="GO" id="GO:0005911">
    <property type="term" value="C:cell-cell junction"/>
    <property type="evidence" value="ECO:0007669"/>
    <property type="project" value="TreeGrafter"/>
</dbReference>
<evidence type="ECO:0000313" key="12">
    <source>
        <dbReference type="WBParaSite" id="maker-uti_cns_0015319-snap-gene-0.2-mRNA-1"/>
    </source>
</evidence>
<dbReference type="Pfam" id="PF00041">
    <property type="entry name" value="fn3"/>
    <property type="match status" value="1"/>
</dbReference>
<dbReference type="SMART" id="SM00409">
    <property type="entry name" value="IG"/>
    <property type="match status" value="5"/>
</dbReference>
<keyword evidence="8" id="KW-1133">Transmembrane helix</keyword>
<dbReference type="PROSITE" id="PS50853">
    <property type="entry name" value="FN3"/>
    <property type="match status" value="1"/>
</dbReference>
<evidence type="ECO:0000256" key="6">
    <source>
        <dbReference type="ARBA" id="ARBA00023319"/>
    </source>
</evidence>
<keyword evidence="11" id="KW-1185">Reference proteome</keyword>
<accession>A0A1I8IQU8</accession>
<evidence type="ECO:0000256" key="5">
    <source>
        <dbReference type="ARBA" id="ARBA00023180"/>
    </source>
</evidence>
<evidence type="ECO:0000256" key="2">
    <source>
        <dbReference type="ARBA" id="ARBA00022737"/>
    </source>
</evidence>
<dbReference type="InterPro" id="IPR003598">
    <property type="entry name" value="Ig_sub2"/>
</dbReference>
<keyword evidence="2" id="KW-0677">Repeat</keyword>
<evidence type="ECO:0000256" key="1">
    <source>
        <dbReference type="ARBA" id="ARBA00004479"/>
    </source>
</evidence>
<feature type="domain" description="Ig-like" evidence="9">
    <location>
        <begin position="406"/>
        <end position="505"/>
    </location>
</feature>
<evidence type="ECO:0000313" key="11">
    <source>
        <dbReference type="Proteomes" id="UP000095280"/>
    </source>
</evidence>
<feature type="domain" description="Ig-like" evidence="9">
    <location>
        <begin position="186"/>
        <end position="274"/>
    </location>
</feature>
<dbReference type="SMART" id="SM00060">
    <property type="entry name" value="FN3"/>
    <property type="match status" value="1"/>
</dbReference>
<keyword evidence="4" id="KW-1015">Disulfide bond</keyword>
<keyword evidence="8" id="KW-0812">Transmembrane</keyword>
<reference evidence="12" key="1">
    <citation type="submission" date="2016-11" db="UniProtKB">
        <authorList>
            <consortium name="WormBaseParasite"/>
        </authorList>
    </citation>
    <scope>IDENTIFICATION</scope>
</reference>
<dbReference type="InterPro" id="IPR003599">
    <property type="entry name" value="Ig_sub"/>
</dbReference>
<evidence type="ECO:0000256" key="7">
    <source>
        <dbReference type="SAM" id="MobiDB-lite"/>
    </source>
</evidence>
<dbReference type="SUPFAM" id="SSF48726">
    <property type="entry name" value="Immunoglobulin"/>
    <property type="match status" value="4"/>
</dbReference>
<dbReference type="Proteomes" id="UP000095280">
    <property type="component" value="Unplaced"/>
</dbReference>
<dbReference type="PROSITE" id="PS50835">
    <property type="entry name" value="IG_LIKE"/>
    <property type="match status" value="5"/>
</dbReference>
<evidence type="ECO:0000256" key="4">
    <source>
        <dbReference type="ARBA" id="ARBA00023157"/>
    </source>
</evidence>
<dbReference type="AlphaFoldDB" id="A0A1I8IQU8"/>
<dbReference type="Pfam" id="PF13927">
    <property type="entry name" value="Ig_3"/>
    <property type="match status" value="1"/>
</dbReference>
<dbReference type="Pfam" id="PF07679">
    <property type="entry name" value="I-set"/>
    <property type="match status" value="1"/>
</dbReference>
<dbReference type="WBParaSite" id="maker-uti_cns_0015319-snap-gene-0.2-mRNA-1">
    <property type="protein sequence ID" value="maker-uti_cns_0015319-snap-gene-0.2-mRNA-1"/>
    <property type="gene ID" value="maker-uti_cns_0015319-snap-gene-0.2"/>
</dbReference>
<comment type="subcellular location">
    <subcellularLocation>
        <location evidence="1">Membrane</location>
        <topology evidence="1">Single-pass type I membrane protein</topology>
    </subcellularLocation>
</comment>
<dbReference type="InterPro" id="IPR013098">
    <property type="entry name" value="Ig_I-set"/>
</dbReference>
<dbReference type="SUPFAM" id="SSF49265">
    <property type="entry name" value="Fibronectin type III"/>
    <property type="match status" value="1"/>
</dbReference>
<evidence type="ECO:0000259" key="10">
    <source>
        <dbReference type="PROSITE" id="PS50853"/>
    </source>
</evidence>
<organism evidence="11 12">
    <name type="scientific">Macrostomum lignano</name>
    <dbReference type="NCBI Taxonomy" id="282301"/>
    <lineage>
        <taxon>Eukaryota</taxon>
        <taxon>Metazoa</taxon>
        <taxon>Spiralia</taxon>
        <taxon>Lophotrochozoa</taxon>
        <taxon>Platyhelminthes</taxon>
        <taxon>Rhabditophora</taxon>
        <taxon>Macrostomorpha</taxon>
        <taxon>Macrostomida</taxon>
        <taxon>Macrostomidae</taxon>
        <taxon>Macrostomum</taxon>
    </lineage>
</organism>
<dbReference type="PANTHER" id="PTHR11640">
    <property type="entry name" value="NEPHRIN"/>
    <property type="match status" value="1"/>
</dbReference>
<protein>
    <submittedName>
        <fullName evidence="12">SN protein</fullName>
    </submittedName>
</protein>
<name>A0A1I8IQU8_9PLAT</name>
<dbReference type="GO" id="GO:0098609">
    <property type="term" value="P:cell-cell adhesion"/>
    <property type="evidence" value="ECO:0007669"/>
    <property type="project" value="TreeGrafter"/>
</dbReference>
<feature type="region of interest" description="Disordered" evidence="7">
    <location>
        <begin position="854"/>
        <end position="874"/>
    </location>
</feature>
<evidence type="ECO:0000259" key="9">
    <source>
        <dbReference type="PROSITE" id="PS50835"/>
    </source>
</evidence>
<dbReference type="CDD" id="cd00096">
    <property type="entry name" value="Ig"/>
    <property type="match status" value="1"/>
</dbReference>
<dbReference type="GO" id="GO:0005886">
    <property type="term" value="C:plasma membrane"/>
    <property type="evidence" value="ECO:0007669"/>
    <property type="project" value="TreeGrafter"/>
</dbReference>
<keyword evidence="6" id="KW-0393">Immunoglobulin domain</keyword>
<dbReference type="InterPro" id="IPR003961">
    <property type="entry name" value="FN3_dom"/>
</dbReference>
<keyword evidence="3 8" id="KW-0472">Membrane</keyword>
<feature type="domain" description="Ig-like" evidence="9">
    <location>
        <begin position="1"/>
        <end position="91"/>
    </location>
</feature>
<dbReference type="InterPro" id="IPR013783">
    <property type="entry name" value="Ig-like_fold"/>
</dbReference>
<proteinExistence type="predicted"/>
<evidence type="ECO:0000256" key="3">
    <source>
        <dbReference type="ARBA" id="ARBA00023136"/>
    </source>
</evidence>
<dbReference type="InterPro" id="IPR051275">
    <property type="entry name" value="Cell_adhesion_signaling"/>
</dbReference>